<dbReference type="PANTHER" id="PTHR30290:SF9">
    <property type="entry name" value="OLIGOPEPTIDE-BINDING PROTEIN APPA"/>
    <property type="match status" value="1"/>
</dbReference>
<feature type="domain" description="Transcriptional regulator SgrR N-terminal HTH" evidence="5">
    <location>
        <begin position="13"/>
        <end position="111"/>
    </location>
</feature>
<keyword evidence="2" id="KW-0813">Transport</keyword>
<keyword evidence="7" id="KW-1185">Reference proteome</keyword>
<dbReference type="Gene3D" id="3.40.190.10">
    <property type="entry name" value="Periplasmic binding protein-like II"/>
    <property type="match status" value="1"/>
</dbReference>
<dbReference type="AlphaFoldDB" id="A0A1W7AEK7"/>
<evidence type="ECO:0000256" key="2">
    <source>
        <dbReference type="ARBA" id="ARBA00022448"/>
    </source>
</evidence>
<proteinExistence type="inferred from homology"/>
<comment type="similarity">
    <text evidence="1">Belongs to the bacterial solute-binding protein 5 family.</text>
</comment>
<evidence type="ECO:0000259" key="5">
    <source>
        <dbReference type="Pfam" id="PF12793"/>
    </source>
</evidence>
<dbReference type="GO" id="GO:0015833">
    <property type="term" value="P:peptide transport"/>
    <property type="evidence" value="ECO:0007669"/>
    <property type="project" value="TreeGrafter"/>
</dbReference>
<name>A0A1W7AEK7_9STAP</name>
<dbReference type="GO" id="GO:1904680">
    <property type="term" value="F:peptide transmembrane transporter activity"/>
    <property type="evidence" value="ECO:0007669"/>
    <property type="project" value="TreeGrafter"/>
</dbReference>
<evidence type="ECO:0000256" key="1">
    <source>
        <dbReference type="ARBA" id="ARBA00005695"/>
    </source>
</evidence>
<accession>A0A1W7AEK7</accession>
<dbReference type="Pfam" id="PF00496">
    <property type="entry name" value="SBP_bac_5"/>
    <property type="match status" value="1"/>
</dbReference>
<evidence type="ECO:0000313" key="6">
    <source>
        <dbReference type="EMBL" id="ARQ07991.1"/>
    </source>
</evidence>
<dbReference type="RefSeq" id="WP_167625985.1">
    <property type="nucleotide sequence ID" value="NZ_CBCRZA010000008.1"/>
</dbReference>
<dbReference type="EMBL" id="CP021059">
    <property type="protein sequence ID" value="ARQ07991.1"/>
    <property type="molecule type" value="Genomic_DNA"/>
</dbReference>
<dbReference type="Proteomes" id="UP000194154">
    <property type="component" value="Chromosome"/>
</dbReference>
<dbReference type="PANTHER" id="PTHR30290">
    <property type="entry name" value="PERIPLASMIC BINDING COMPONENT OF ABC TRANSPORTER"/>
    <property type="match status" value="1"/>
</dbReference>
<organism evidence="6 7">
    <name type="scientific">Macrococcoides canis</name>
    <dbReference type="NCBI Taxonomy" id="1855823"/>
    <lineage>
        <taxon>Bacteria</taxon>
        <taxon>Bacillati</taxon>
        <taxon>Bacillota</taxon>
        <taxon>Bacilli</taxon>
        <taxon>Bacillales</taxon>
        <taxon>Staphylococcaceae</taxon>
        <taxon>Macrococcoides</taxon>
    </lineage>
</organism>
<feature type="domain" description="Solute-binding protein family 5" evidence="4">
    <location>
        <begin position="178"/>
        <end position="295"/>
    </location>
</feature>
<sequence length="530" mass="62955">MMIDSRLLELKDFIQKNENQFLLIELADYFSVSERQMGRLLKKWQEENLIEYIPASGRGNTATLNFVADVEKLVLNQTIKEVPNMKVEELQSILELPFEEHSKHKLQNALNEAILDTQDEHVVVKYDYLPKEVDPANINTIEEAQIVYQVFESLYKLTSDGKVKRNLLSYDEWIDNELHLYLKKEVHFSNGDMLIADDVKNTLERLKGESLYTRLYSDIVDIKVVSDFKLILVFEKHPKFFEYRLAARYSVIYKDIEEGNYIGTGPYYISDIQDDMIALGYNAFYRGAHPDIQELFFTKKDSLFRDFLKNSKNKVFNTNFGNEFILFNPFNRTTKAQRIFLSDILLDSIEEVIEDQTDLNRSTRQYEPGDIIFPKKFIKVLVVDYNKPVFEVFRKKLKEFEIEVIFHETTNIEYINNHLLNLDIDLVWMFESYNQHQPFKTLDLLTHCKFQEWFSDFEDARAIVEDINYRPHESLKSVCHSFLRKVELMKYMIPIFIHRKEVIIPETMKNLKEQPYGTIDFRRIINDKQE</sequence>
<evidence type="ECO:0000256" key="3">
    <source>
        <dbReference type="ARBA" id="ARBA00022729"/>
    </source>
</evidence>
<dbReference type="STRING" id="1855823.MCCS_24130"/>
<dbReference type="InterPro" id="IPR000914">
    <property type="entry name" value="SBP_5_dom"/>
</dbReference>
<dbReference type="GeneID" id="35296482"/>
<gene>
    <name evidence="6" type="primary">sgrR_1</name>
    <name evidence="6" type="ORF">MCCS_24130</name>
</gene>
<reference evidence="6 7" key="1">
    <citation type="journal article" date="2017" name="Int. J. Syst. Evol. Microbiol.">
        <title>Macrococcus canis sp. nov., a skin bacterium associated with infections in dogs.</title>
        <authorList>
            <person name="Gobeli Brawand S."/>
            <person name="Cotting K."/>
            <person name="Gomez-Sanz E."/>
            <person name="Collaud A."/>
            <person name="Thomann A."/>
            <person name="Brodard I."/>
            <person name="Rodriguez-Campos S."/>
            <person name="Strauss C."/>
            <person name="Perreten V."/>
        </authorList>
    </citation>
    <scope>NUCLEOTIDE SEQUENCE [LARGE SCALE GENOMIC DNA]</scope>
    <source>
        <strain evidence="6 7">KM45013</strain>
    </source>
</reference>
<keyword evidence="3" id="KW-0732">Signal</keyword>
<dbReference type="InterPro" id="IPR039424">
    <property type="entry name" value="SBP_5"/>
</dbReference>
<evidence type="ECO:0000313" key="7">
    <source>
        <dbReference type="Proteomes" id="UP000194154"/>
    </source>
</evidence>
<protein>
    <submittedName>
        <fullName evidence="6">HTH-type transcriptional regulator SgrR</fullName>
    </submittedName>
</protein>
<evidence type="ECO:0000259" key="4">
    <source>
        <dbReference type="Pfam" id="PF00496"/>
    </source>
</evidence>
<dbReference type="Pfam" id="PF12793">
    <property type="entry name" value="SgrR_N"/>
    <property type="match status" value="1"/>
</dbReference>
<dbReference type="InterPro" id="IPR025370">
    <property type="entry name" value="SgrR_HTH_N"/>
</dbReference>
<dbReference type="SUPFAM" id="SSF53850">
    <property type="entry name" value="Periplasmic binding protein-like II"/>
    <property type="match status" value="1"/>
</dbReference>
<dbReference type="KEGG" id="mcak:MCCS_24130"/>